<evidence type="ECO:0000313" key="2">
    <source>
        <dbReference type="EMBL" id="TVY56712.1"/>
    </source>
</evidence>
<feature type="compositionally biased region" description="Acidic residues" evidence="1">
    <location>
        <begin position="42"/>
        <end position="53"/>
    </location>
</feature>
<dbReference type="OrthoDB" id="10020333at2759"/>
<evidence type="ECO:0000313" key="3">
    <source>
        <dbReference type="Proteomes" id="UP000481288"/>
    </source>
</evidence>
<feature type="region of interest" description="Disordered" evidence="1">
    <location>
        <begin position="40"/>
        <end position="65"/>
    </location>
</feature>
<sequence length="509" mass="58930">MEHPLAIKKKGRQHNSVDNVDNNDYYYTPGYRRTKRRRLLEEQEQEEEEEECENSLSISTTPRRDMATRTNPLQELGNHHTNQKQTTLQVLEVDDMCNANHTCVREDDRDGDMDGHRDGHGHGHGHGLFCCTAFTDTHIDNKLPSDLLHGPSVCLSKDHLNSKALARNQDKKTDADGRFQVPSPDTTIFSSPFYTPRNQRDQGVIPITRPNQQHLLLARTKTKPHIAQNLLRAVLSRPGAPIPLDKFSFLEDEIEFVDILNDECDGELHSRIFRITAGGRSFALKHKYKERDKPHQQYPLPNQDFDYESAIYARTAHLQHRPLSPIPKCYGYVELTKIPQAHSRRHRHPFRSSPYWYPAYLDFLIQQDEHIVLENQQWKRYFRDKPPSACILRGIVLEEIPSWTLLNTELVHQPKLESSGREGLARLHECGMLHGDVGDLNHALIRKSDSRVIWVGFASSRAHWKKGMRDFNARAAVEIRRWESFFPKQRLHRGKHPLKKNAGLHSSIE</sequence>
<name>A0A7D8UUK9_9HELO</name>
<gene>
    <name evidence="2" type="ORF">LCER1_G003261</name>
</gene>
<evidence type="ECO:0008006" key="4">
    <source>
        <dbReference type="Google" id="ProtNLM"/>
    </source>
</evidence>
<dbReference type="AlphaFoldDB" id="A0A7D8UUK9"/>
<accession>A0A7D8UUK9</accession>
<dbReference type="EMBL" id="QGMG01000139">
    <property type="protein sequence ID" value="TVY56712.1"/>
    <property type="molecule type" value="Genomic_DNA"/>
</dbReference>
<feature type="region of interest" description="Disordered" evidence="1">
    <location>
        <begin position="1"/>
        <end position="25"/>
    </location>
</feature>
<proteinExistence type="predicted"/>
<organism evidence="2 3">
    <name type="scientific">Lachnellula cervina</name>
    <dbReference type="NCBI Taxonomy" id="1316786"/>
    <lineage>
        <taxon>Eukaryota</taxon>
        <taxon>Fungi</taxon>
        <taxon>Dikarya</taxon>
        <taxon>Ascomycota</taxon>
        <taxon>Pezizomycotina</taxon>
        <taxon>Leotiomycetes</taxon>
        <taxon>Helotiales</taxon>
        <taxon>Lachnaceae</taxon>
        <taxon>Lachnellula</taxon>
    </lineage>
</organism>
<keyword evidence="3" id="KW-1185">Reference proteome</keyword>
<feature type="compositionally biased region" description="Basic residues" evidence="1">
    <location>
        <begin position="1"/>
        <end position="13"/>
    </location>
</feature>
<protein>
    <recommendedName>
        <fullName evidence="4">Protein kinase domain-containing protein</fullName>
    </recommendedName>
</protein>
<comment type="caution">
    <text evidence="2">The sequence shown here is derived from an EMBL/GenBank/DDBJ whole genome shotgun (WGS) entry which is preliminary data.</text>
</comment>
<reference evidence="2 3" key="1">
    <citation type="submission" date="2018-05" db="EMBL/GenBank/DDBJ databases">
        <title>Whole genome sequencing for identification of molecular markers to develop diagnostic detection tools for the regulated plant pathogen Lachnellula willkommii.</title>
        <authorList>
            <person name="Giroux E."/>
            <person name="Bilodeau G."/>
        </authorList>
    </citation>
    <scope>NUCLEOTIDE SEQUENCE [LARGE SCALE GENOMIC DNA]</scope>
    <source>
        <strain evidence="2 3">CBS 625.97</strain>
    </source>
</reference>
<dbReference type="Proteomes" id="UP000481288">
    <property type="component" value="Unassembled WGS sequence"/>
</dbReference>
<evidence type="ECO:0000256" key="1">
    <source>
        <dbReference type="SAM" id="MobiDB-lite"/>
    </source>
</evidence>